<evidence type="ECO:0000256" key="3">
    <source>
        <dbReference type="RuleBase" id="RU003345"/>
    </source>
</evidence>
<evidence type="ECO:0000256" key="2">
    <source>
        <dbReference type="PROSITE-ProRule" id="PRU10007"/>
    </source>
</evidence>
<dbReference type="PROSITE" id="PS00687">
    <property type="entry name" value="ALDEHYDE_DEHYDR_GLU"/>
    <property type="match status" value="1"/>
</dbReference>
<dbReference type="Gene3D" id="3.40.605.10">
    <property type="entry name" value="Aldehyde Dehydrogenase, Chain A, domain 1"/>
    <property type="match status" value="1"/>
</dbReference>
<proteinExistence type="inferred from homology"/>
<dbReference type="RefSeq" id="WP_416205116.1">
    <property type="nucleotide sequence ID" value="NZ_JBBKTX010000004.1"/>
</dbReference>
<protein>
    <submittedName>
        <fullName evidence="5">Gamma-aminobutyraldehyde dehydrogenase</fullName>
    </submittedName>
</protein>
<dbReference type="InterPro" id="IPR016162">
    <property type="entry name" value="Ald_DH_N"/>
</dbReference>
<evidence type="ECO:0000313" key="6">
    <source>
        <dbReference type="Proteomes" id="UP001620597"/>
    </source>
</evidence>
<feature type="active site" evidence="2">
    <location>
        <position position="251"/>
    </location>
</feature>
<accession>A0ABW8NFJ9</accession>
<keyword evidence="1 3" id="KW-0560">Oxidoreductase</keyword>
<dbReference type="SUPFAM" id="SSF53720">
    <property type="entry name" value="ALDH-like"/>
    <property type="match status" value="1"/>
</dbReference>
<name>A0ABW8NFJ9_9GAMM</name>
<dbReference type="InterPro" id="IPR016163">
    <property type="entry name" value="Ald_DH_C"/>
</dbReference>
<dbReference type="InterPro" id="IPR015590">
    <property type="entry name" value="Aldehyde_DH_dom"/>
</dbReference>
<evidence type="ECO:0000259" key="4">
    <source>
        <dbReference type="Pfam" id="PF00171"/>
    </source>
</evidence>
<feature type="domain" description="Aldehyde dehydrogenase" evidence="4">
    <location>
        <begin position="22"/>
        <end position="474"/>
    </location>
</feature>
<dbReference type="PANTHER" id="PTHR11699">
    <property type="entry name" value="ALDEHYDE DEHYDROGENASE-RELATED"/>
    <property type="match status" value="1"/>
</dbReference>
<dbReference type="Pfam" id="PF00171">
    <property type="entry name" value="Aldedh"/>
    <property type="match status" value="1"/>
</dbReference>
<comment type="caution">
    <text evidence="5">The sequence shown here is derived from an EMBL/GenBank/DDBJ whole genome shotgun (WGS) entry which is preliminary data.</text>
</comment>
<dbReference type="NCBIfam" id="NF010000">
    <property type="entry name" value="PRK13473.1"/>
    <property type="match status" value="1"/>
</dbReference>
<dbReference type="Gene3D" id="3.40.309.10">
    <property type="entry name" value="Aldehyde Dehydrogenase, Chain A, domain 2"/>
    <property type="match status" value="1"/>
</dbReference>
<evidence type="ECO:0000256" key="1">
    <source>
        <dbReference type="ARBA" id="ARBA00023002"/>
    </source>
</evidence>
<comment type="similarity">
    <text evidence="3">Belongs to the aldehyde dehydrogenase family.</text>
</comment>
<sequence>MNANKLPTNILIQGQRMAGDGEAEAVINPRTGELLISLPQASAEQVDAAVAAARQAARVWKQTSPGERAAMLLAIAAGIDARAMELAQLEALNCGKPLHQVVEDDVLATADVFRFFAAAVRCQTAPAAGEYLPGHTSMIRRDPIGVVAAIAPWNYPLMMAAWKIAPVIAAGNTMVFKPSEQTPLTALVLADILDAVLPPGVVNIVLGRGDSVGSQLINHRHVRMVSLTGDISTGQKVLQAARRSIKRTHLELGGKAPVIVLADANLDAVVEGVGRYGYYNAGQDCTAACHIYADASIYQPLIEALAKKVSSLTFNQADDRCNDLGPLISQRQRNSVASFVERALEQPHIQLLAGGQIPAGPGFYYQPTLLAGARHDDEIVRREVFGPVVSVTSCPTAQQAIDWANDSEYALASSVWSGHIGRAMATASQLEYGTTWINNHFMLPSEMPHGGLKSSGYGKDLSASALEEFSVARHIMLSHR</sequence>
<evidence type="ECO:0000313" key="5">
    <source>
        <dbReference type="EMBL" id="MFK4751730.1"/>
    </source>
</evidence>
<reference evidence="5 6" key="1">
    <citation type="submission" date="2024-03" db="EMBL/GenBank/DDBJ databases">
        <title>High-quality draft genome sequence of Oceanobacter sp. wDCs-4.</title>
        <authorList>
            <person name="Dong C."/>
        </authorList>
    </citation>
    <scope>NUCLEOTIDE SEQUENCE [LARGE SCALE GENOMIC DNA]</scope>
    <source>
        <strain evidence="6">wDCs-4</strain>
    </source>
</reference>
<dbReference type="EMBL" id="JBBKTX010000004">
    <property type="protein sequence ID" value="MFK4751730.1"/>
    <property type="molecule type" value="Genomic_DNA"/>
</dbReference>
<dbReference type="Proteomes" id="UP001620597">
    <property type="component" value="Unassembled WGS sequence"/>
</dbReference>
<gene>
    <name evidence="5" type="ORF">WG929_04815</name>
</gene>
<dbReference type="InterPro" id="IPR016161">
    <property type="entry name" value="Ald_DH/histidinol_DH"/>
</dbReference>
<dbReference type="InterPro" id="IPR029510">
    <property type="entry name" value="Ald_DH_CS_GLU"/>
</dbReference>
<organism evidence="5 6">
    <name type="scientific">Oceanobacter antarcticus</name>
    <dbReference type="NCBI Taxonomy" id="3133425"/>
    <lineage>
        <taxon>Bacteria</taxon>
        <taxon>Pseudomonadati</taxon>
        <taxon>Pseudomonadota</taxon>
        <taxon>Gammaproteobacteria</taxon>
        <taxon>Oceanospirillales</taxon>
        <taxon>Oceanospirillaceae</taxon>
        <taxon>Oceanobacter</taxon>
    </lineage>
</organism>
<keyword evidence="6" id="KW-1185">Reference proteome</keyword>